<gene>
    <name evidence="2" type="ORF">VQ03_02405</name>
</gene>
<evidence type="ECO:0000256" key="1">
    <source>
        <dbReference type="SAM" id="Phobius"/>
    </source>
</evidence>
<dbReference type="EMBL" id="LABZ01000013">
    <property type="protein sequence ID" value="KMO44626.1"/>
    <property type="molecule type" value="Genomic_DNA"/>
</dbReference>
<dbReference type="AlphaFoldDB" id="A0A0J6VZ72"/>
<name>A0A0J6VZ72_9HYPH</name>
<dbReference type="PANTHER" id="PTHR30007:SF0">
    <property type="entry name" value="TRANSPOSASE"/>
    <property type="match status" value="1"/>
</dbReference>
<protein>
    <recommendedName>
        <fullName evidence="4">Transposase IS4-like domain-containing protein</fullName>
    </recommendedName>
</protein>
<dbReference type="PANTHER" id="PTHR30007">
    <property type="entry name" value="PHP DOMAIN PROTEIN"/>
    <property type="match status" value="1"/>
</dbReference>
<proteinExistence type="predicted"/>
<evidence type="ECO:0000313" key="2">
    <source>
        <dbReference type="EMBL" id="KMO44626.1"/>
    </source>
</evidence>
<organism evidence="2 3">
    <name type="scientific">Methylobacterium tarhaniae</name>
    <dbReference type="NCBI Taxonomy" id="1187852"/>
    <lineage>
        <taxon>Bacteria</taxon>
        <taxon>Pseudomonadati</taxon>
        <taxon>Pseudomonadota</taxon>
        <taxon>Alphaproteobacteria</taxon>
        <taxon>Hyphomicrobiales</taxon>
        <taxon>Methylobacteriaceae</taxon>
        <taxon>Methylobacterium</taxon>
    </lineage>
</organism>
<evidence type="ECO:0008006" key="4">
    <source>
        <dbReference type="Google" id="ProtNLM"/>
    </source>
</evidence>
<keyword evidence="3" id="KW-1185">Reference proteome</keyword>
<evidence type="ECO:0000313" key="3">
    <source>
        <dbReference type="Proteomes" id="UP000036449"/>
    </source>
</evidence>
<dbReference type="PATRIC" id="fig|1187852.3.peg.1144"/>
<keyword evidence="1" id="KW-0472">Membrane</keyword>
<sequence>MAIIDTKSFKCIGVRGPRGYDGAEKLVGRKRVVMVDAEGHIPVLSAVPGDVQDCDTSPALDAGKEEWPSLRLAILDGVFRGKRCEVVKKELGQKGFVVLKRRVVERTSGWISHWGSLRRERASRLDVATARLCVIACLMALIALTSQNEE</sequence>
<comment type="caution">
    <text evidence="2">The sequence shown here is derived from an EMBL/GenBank/DDBJ whole genome shotgun (WGS) entry which is preliminary data.</text>
</comment>
<keyword evidence="1" id="KW-1133">Transmembrane helix</keyword>
<keyword evidence="1" id="KW-0812">Transmembrane</keyword>
<dbReference type="OrthoDB" id="7993226at2"/>
<feature type="transmembrane region" description="Helical" evidence="1">
    <location>
        <begin position="128"/>
        <end position="146"/>
    </location>
</feature>
<dbReference type="Proteomes" id="UP000036449">
    <property type="component" value="Unassembled WGS sequence"/>
</dbReference>
<reference evidence="2 3" key="1">
    <citation type="submission" date="2015-03" db="EMBL/GenBank/DDBJ databases">
        <title>Genome sequencing of Methylobacterium tarhaniae DSM 25844.</title>
        <authorList>
            <person name="Chaudhry V."/>
            <person name="Patil P.B."/>
        </authorList>
    </citation>
    <scope>NUCLEOTIDE SEQUENCE [LARGE SCALE GENOMIC DNA]</scope>
    <source>
        <strain evidence="2 3">DSM 25844</strain>
    </source>
</reference>
<accession>A0A0J6VZ72</accession>
<dbReference type="RefSeq" id="WP_048449252.1">
    <property type="nucleotide sequence ID" value="NZ_LABZ01000013.1"/>
</dbReference>